<reference evidence="1 2" key="1">
    <citation type="submission" date="2018-06" db="EMBL/GenBank/DDBJ databases">
        <title>Genomic Encyclopedia of Archaeal and Bacterial Type Strains, Phase II (KMG-II): from individual species to whole genera.</title>
        <authorList>
            <person name="Goeker M."/>
        </authorList>
    </citation>
    <scope>NUCLEOTIDE SEQUENCE [LARGE SCALE GENOMIC DNA]</scope>
    <source>
        <strain evidence="1 2">DSM 22686</strain>
    </source>
</reference>
<dbReference type="Proteomes" id="UP000249115">
    <property type="component" value="Unassembled WGS sequence"/>
</dbReference>
<comment type="caution">
    <text evidence="1">The sequence shown here is derived from an EMBL/GenBank/DDBJ whole genome shotgun (WGS) entry which is preliminary data.</text>
</comment>
<organism evidence="1 2">
    <name type="scientific">Algoriphagus ratkowskyi</name>
    <dbReference type="NCBI Taxonomy" id="57028"/>
    <lineage>
        <taxon>Bacteria</taxon>
        <taxon>Pseudomonadati</taxon>
        <taxon>Bacteroidota</taxon>
        <taxon>Cytophagia</taxon>
        <taxon>Cytophagales</taxon>
        <taxon>Cyclobacteriaceae</taxon>
        <taxon>Algoriphagus</taxon>
    </lineage>
</organism>
<name>A0A2W7RJS4_9BACT</name>
<protein>
    <recommendedName>
        <fullName evidence="3">Acetyltransferase (GNAT) family protein</fullName>
    </recommendedName>
</protein>
<sequence length="318" mass="36529">MITSETYSILKSYKKEQPKFPCLRVTSTVERDKDYFLSNFLTESHQDQLDFVWEKNQKTKASITFAISKTGEAISLPQAPFGGFWIYEDLSSASLETFILAIVEELIQRGIHSISLVQSPKPYNPQFDLINYLLFRNGFEQAKVICHHFFLGKKKIKKFVQKESPRNQKKTTNSSLKVSHSSISNLGFLKDIRSWNTLRGYEVTFDENRIVQQVSSHPERYFLIAIIHNEEAIGYSLAVKLTSDSLYYFLSGINPKSPIKNAGELMLNELFLLAVEQKVNFIDLGSSDLEEGANHSLMFFKSRFSNDTCNKITWSKKI</sequence>
<accession>A0A2W7RJS4</accession>
<dbReference type="InterPro" id="IPR016181">
    <property type="entry name" value="Acyl_CoA_acyltransferase"/>
</dbReference>
<dbReference type="AlphaFoldDB" id="A0A2W7RJS4"/>
<evidence type="ECO:0000313" key="2">
    <source>
        <dbReference type="Proteomes" id="UP000249115"/>
    </source>
</evidence>
<evidence type="ECO:0008006" key="3">
    <source>
        <dbReference type="Google" id="ProtNLM"/>
    </source>
</evidence>
<dbReference type="Gene3D" id="3.40.630.30">
    <property type="match status" value="1"/>
</dbReference>
<proteinExistence type="predicted"/>
<dbReference type="EMBL" id="QKZU01000004">
    <property type="protein sequence ID" value="PZX59256.1"/>
    <property type="molecule type" value="Genomic_DNA"/>
</dbReference>
<dbReference type="SUPFAM" id="SSF55729">
    <property type="entry name" value="Acyl-CoA N-acyltransferases (Nat)"/>
    <property type="match status" value="1"/>
</dbReference>
<evidence type="ECO:0000313" key="1">
    <source>
        <dbReference type="EMBL" id="PZX59256.1"/>
    </source>
</evidence>
<gene>
    <name evidence="1" type="ORF">LV84_01286</name>
</gene>